<keyword evidence="1" id="KW-1133">Transmembrane helix</keyword>
<reference evidence="2 3" key="1">
    <citation type="submission" date="2021-06" db="EMBL/GenBank/DDBJ databases">
        <title>Caerostris darwini draft genome.</title>
        <authorList>
            <person name="Kono N."/>
            <person name="Arakawa K."/>
        </authorList>
    </citation>
    <scope>NUCLEOTIDE SEQUENCE [LARGE SCALE GENOMIC DNA]</scope>
</reference>
<keyword evidence="3" id="KW-1185">Reference proteome</keyword>
<comment type="caution">
    <text evidence="2">The sequence shown here is derived from an EMBL/GenBank/DDBJ whole genome shotgun (WGS) entry which is preliminary data.</text>
</comment>
<name>A0AAV4WYP2_9ARAC</name>
<protein>
    <submittedName>
        <fullName evidence="2">Uncharacterized protein</fullName>
    </submittedName>
</protein>
<organism evidence="2 3">
    <name type="scientific">Caerostris darwini</name>
    <dbReference type="NCBI Taxonomy" id="1538125"/>
    <lineage>
        <taxon>Eukaryota</taxon>
        <taxon>Metazoa</taxon>
        <taxon>Ecdysozoa</taxon>
        <taxon>Arthropoda</taxon>
        <taxon>Chelicerata</taxon>
        <taxon>Arachnida</taxon>
        <taxon>Araneae</taxon>
        <taxon>Araneomorphae</taxon>
        <taxon>Entelegynae</taxon>
        <taxon>Araneoidea</taxon>
        <taxon>Araneidae</taxon>
        <taxon>Caerostris</taxon>
    </lineage>
</organism>
<keyword evidence="1" id="KW-0812">Transmembrane</keyword>
<dbReference type="AlphaFoldDB" id="A0AAV4WYP2"/>
<feature type="transmembrane region" description="Helical" evidence="1">
    <location>
        <begin position="74"/>
        <end position="94"/>
    </location>
</feature>
<gene>
    <name evidence="2" type="ORF">CDAR_177741</name>
</gene>
<proteinExistence type="predicted"/>
<dbReference type="EMBL" id="BPLQ01015418">
    <property type="protein sequence ID" value="GIY87927.1"/>
    <property type="molecule type" value="Genomic_DNA"/>
</dbReference>
<sequence>MFAYTDGKYCTARPLPNSPLRDKPKLKLCSLETRHFNANQNFLSWRSHGFLFFTFRIINAEIVHEIQYLPRKPASSGIILNSFLCILLLFFLLLNNPSSPRHRSNGDQVSILWREFLGSSSRHACKLGRAIFHSEFFCEEIPAQPSLFALLEISEIPIWIWGKDFLGFGWIADFWS</sequence>
<dbReference type="Proteomes" id="UP001054837">
    <property type="component" value="Unassembled WGS sequence"/>
</dbReference>
<evidence type="ECO:0000313" key="2">
    <source>
        <dbReference type="EMBL" id="GIY87927.1"/>
    </source>
</evidence>
<evidence type="ECO:0000313" key="3">
    <source>
        <dbReference type="Proteomes" id="UP001054837"/>
    </source>
</evidence>
<evidence type="ECO:0000256" key="1">
    <source>
        <dbReference type="SAM" id="Phobius"/>
    </source>
</evidence>
<keyword evidence="1" id="KW-0472">Membrane</keyword>
<accession>A0AAV4WYP2</accession>